<dbReference type="InterPro" id="IPR009061">
    <property type="entry name" value="DNA-bd_dom_put_sf"/>
</dbReference>
<dbReference type="SUPFAM" id="SSF46955">
    <property type="entry name" value="Putative DNA-binding domain"/>
    <property type="match status" value="1"/>
</dbReference>
<dbReference type="Gene3D" id="1.10.10.10">
    <property type="entry name" value="Winged helix-like DNA-binding domain superfamily/Winged helix DNA-binding domain"/>
    <property type="match status" value="1"/>
</dbReference>
<evidence type="ECO:0000259" key="2">
    <source>
        <dbReference type="PROSITE" id="PS51702"/>
    </source>
</evidence>
<dbReference type="InterPro" id="IPR036388">
    <property type="entry name" value="WH-like_DNA-bd_sf"/>
</dbReference>
<dbReference type="InterPro" id="IPR001584">
    <property type="entry name" value="Integrase_cat-core"/>
</dbReference>
<dbReference type="Proteomes" id="UP001152766">
    <property type="component" value="Unassembled WGS sequence"/>
</dbReference>
<dbReference type="RefSeq" id="WP_268147122.1">
    <property type="nucleotide sequence ID" value="NZ_JAPPUW010000002.1"/>
</dbReference>
<keyword evidence="4" id="KW-1185">Reference proteome</keyword>
<dbReference type="InterPro" id="IPR003314">
    <property type="entry name" value="Mu-type_HTH"/>
</dbReference>
<sequence length="786" mass="84606">MSAARVTAAQLAGLPDMPADKSGVIRRATAAGWTFDEEPGRGGKRRLYHVDQLPAATRAALAWHQNKVVVAGTVPDAAAKREQHQAAQAGQVEGARLALRGGLEKAAAGARQQTSLRQAATLAPAAQARMDSRLAVVRAFEAYASACGLPVHQARIAFALSYNDGGIEVPELVRTEVPRTSDSSIERWQAALRKGGITALAGAYGNRAGSGCIDTQPALQEFVKAMLVQHPHARAGQVMQGLRARFTGPHAVMAQGLELPSLRTLERWIGAWREANAEVLLALTNPDAWKNQRMAAFGSASDGITELNQLWELDSTPGDLLLADGKRYTIIGGIDVGTRWMRLVVAPTSKATAVAALVRRMLLDMGVPRQVKTDNGADYASLHIRRVFAALSEPGEDMQQFCPPFQPWHKPHIERGLGTFSHDLVELCGGYIGHNVADRSAIEARKSFADRLMTRGETVELRMTPADLQAFCDRWSDDVYMHNPHAGLGGKTPFEVAARGCAERRVIDDEHTLDILLAEAPGNGGRRTVGKKGIRLDDAHFIAPELEAWVGREVFVRYDAIHHDLGTVYVFGGDDMAFICKAEAPERTGMDRREVAIKAKAMQTARVQAERKALKAAAKKVGTDQIVDEILRQRAAEAGKLATLAPRRASAHESAGVQAAAAAAQAATAPTRSTADMADLAAVQQARARIEAEAVPTGNANDLAAQRTARAGGVTTPIFESLAQRVDWLLRQARVRELGAEEADCLAQFKRAQPASYRRIAELIAEQLGTEQEKAPDRVQGGSGAV</sequence>
<evidence type="ECO:0000313" key="4">
    <source>
        <dbReference type="Proteomes" id="UP001152766"/>
    </source>
</evidence>
<comment type="caution">
    <text evidence="3">The sequence shown here is derived from an EMBL/GenBank/DDBJ whole genome shotgun (WGS) entry which is preliminary data.</text>
</comment>
<name>A0A9X4LJR8_9BURK</name>
<dbReference type="AlphaFoldDB" id="A0A9X4LJR8"/>
<dbReference type="Pfam" id="PF02316">
    <property type="entry name" value="HTH_Tnp_Mu_1"/>
    <property type="match status" value="1"/>
</dbReference>
<dbReference type="SUPFAM" id="SSF53098">
    <property type="entry name" value="Ribonuclease H-like"/>
    <property type="match status" value="1"/>
</dbReference>
<proteinExistence type="predicted"/>
<dbReference type="InterPro" id="IPR009004">
    <property type="entry name" value="Transposase_Mu_C"/>
</dbReference>
<gene>
    <name evidence="3" type="ORF">EXJ73_02545</name>
</gene>
<accession>A0A9X4LJR8</accession>
<dbReference type="InterPro" id="IPR036397">
    <property type="entry name" value="RNaseH_sf"/>
</dbReference>
<feature type="domain" description="HTH Mu-type" evidence="2">
    <location>
        <begin position="2"/>
        <end position="69"/>
    </location>
</feature>
<dbReference type="Pfam" id="PF09299">
    <property type="entry name" value="Mu-transpos_C"/>
    <property type="match status" value="1"/>
</dbReference>
<reference evidence="3" key="1">
    <citation type="submission" date="2019-02" db="EMBL/GenBank/DDBJ databases">
        <title>Draft genome of the type strain Pelomonas aquatica CCUG 52575T.</title>
        <authorList>
            <person name="Gomila M."/>
            <person name="Lalucat J."/>
        </authorList>
    </citation>
    <scope>NUCLEOTIDE SEQUENCE</scope>
    <source>
        <strain evidence="3">CCUG 52575</strain>
    </source>
</reference>
<dbReference type="GO" id="GO:0015074">
    <property type="term" value="P:DNA integration"/>
    <property type="evidence" value="ECO:0007669"/>
    <property type="project" value="InterPro"/>
</dbReference>
<feature type="domain" description="Integrase catalytic" evidence="1">
    <location>
        <begin position="302"/>
        <end position="473"/>
    </location>
</feature>
<dbReference type="SUPFAM" id="SSF50610">
    <property type="entry name" value="mu transposase, C-terminal domain"/>
    <property type="match status" value="1"/>
</dbReference>
<evidence type="ECO:0008006" key="5">
    <source>
        <dbReference type="Google" id="ProtNLM"/>
    </source>
</evidence>
<organism evidence="3 4">
    <name type="scientific">Pelomonas aquatica</name>
    <dbReference type="NCBI Taxonomy" id="431058"/>
    <lineage>
        <taxon>Bacteria</taxon>
        <taxon>Pseudomonadati</taxon>
        <taxon>Pseudomonadota</taxon>
        <taxon>Betaproteobacteria</taxon>
        <taxon>Burkholderiales</taxon>
        <taxon>Sphaerotilaceae</taxon>
        <taxon>Roseateles</taxon>
    </lineage>
</organism>
<dbReference type="PROSITE" id="PS50994">
    <property type="entry name" value="INTEGRASE"/>
    <property type="match status" value="1"/>
</dbReference>
<evidence type="ECO:0000259" key="1">
    <source>
        <dbReference type="PROSITE" id="PS50994"/>
    </source>
</evidence>
<protein>
    <recommendedName>
        <fullName evidence="5">Integrase catalytic domain-containing protein</fullName>
    </recommendedName>
</protein>
<dbReference type="PROSITE" id="PS51702">
    <property type="entry name" value="HTH_MU"/>
    <property type="match status" value="1"/>
</dbReference>
<dbReference type="InterPro" id="IPR015378">
    <property type="entry name" value="Transposase-like_Mu_C"/>
</dbReference>
<dbReference type="InterPro" id="IPR012337">
    <property type="entry name" value="RNaseH-like_sf"/>
</dbReference>
<dbReference type="EMBL" id="SGUG01000003">
    <property type="protein sequence ID" value="MDG0861353.1"/>
    <property type="molecule type" value="Genomic_DNA"/>
</dbReference>
<evidence type="ECO:0000313" key="3">
    <source>
        <dbReference type="EMBL" id="MDG0861353.1"/>
    </source>
</evidence>
<dbReference type="GO" id="GO:0003677">
    <property type="term" value="F:DNA binding"/>
    <property type="evidence" value="ECO:0007669"/>
    <property type="project" value="InterPro"/>
</dbReference>
<dbReference type="Gene3D" id="3.30.420.10">
    <property type="entry name" value="Ribonuclease H-like superfamily/Ribonuclease H"/>
    <property type="match status" value="1"/>
</dbReference>